<name>A0AAV3Y540_9GAST</name>
<sequence>MRRCSHCTMVVIPSGFCMWAAKKTASPTSSLPGPPKACTKARQSVKITTSSSEASSFCLLMTTLKHWAIAFNSQPKLQVCPSRGPCTRDFVPSGHKM</sequence>
<proteinExistence type="predicted"/>
<dbReference type="EMBL" id="BLXT01000468">
    <property type="protein sequence ID" value="GFN77302.1"/>
    <property type="molecule type" value="Genomic_DNA"/>
</dbReference>
<accession>A0AAV3Y540</accession>
<evidence type="ECO:0000313" key="2">
    <source>
        <dbReference type="Proteomes" id="UP000735302"/>
    </source>
</evidence>
<keyword evidence="2" id="KW-1185">Reference proteome</keyword>
<evidence type="ECO:0008006" key="3">
    <source>
        <dbReference type="Google" id="ProtNLM"/>
    </source>
</evidence>
<gene>
    <name evidence="1" type="ORF">PoB_000380800</name>
</gene>
<organism evidence="1 2">
    <name type="scientific">Plakobranchus ocellatus</name>
    <dbReference type="NCBI Taxonomy" id="259542"/>
    <lineage>
        <taxon>Eukaryota</taxon>
        <taxon>Metazoa</taxon>
        <taxon>Spiralia</taxon>
        <taxon>Lophotrochozoa</taxon>
        <taxon>Mollusca</taxon>
        <taxon>Gastropoda</taxon>
        <taxon>Heterobranchia</taxon>
        <taxon>Euthyneura</taxon>
        <taxon>Panpulmonata</taxon>
        <taxon>Sacoglossa</taxon>
        <taxon>Placobranchoidea</taxon>
        <taxon>Plakobranchidae</taxon>
        <taxon>Plakobranchus</taxon>
    </lineage>
</organism>
<reference evidence="1 2" key="1">
    <citation type="journal article" date="2021" name="Elife">
        <title>Chloroplast acquisition without the gene transfer in kleptoplastic sea slugs, Plakobranchus ocellatus.</title>
        <authorList>
            <person name="Maeda T."/>
            <person name="Takahashi S."/>
            <person name="Yoshida T."/>
            <person name="Shimamura S."/>
            <person name="Takaki Y."/>
            <person name="Nagai Y."/>
            <person name="Toyoda A."/>
            <person name="Suzuki Y."/>
            <person name="Arimoto A."/>
            <person name="Ishii H."/>
            <person name="Satoh N."/>
            <person name="Nishiyama T."/>
            <person name="Hasebe M."/>
            <person name="Maruyama T."/>
            <person name="Minagawa J."/>
            <person name="Obokata J."/>
            <person name="Shigenobu S."/>
        </authorList>
    </citation>
    <scope>NUCLEOTIDE SEQUENCE [LARGE SCALE GENOMIC DNA]</scope>
</reference>
<evidence type="ECO:0000313" key="1">
    <source>
        <dbReference type="EMBL" id="GFN77302.1"/>
    </source>
</evidence>
<comment type="caution">
    <text evidence="1">The sequence shown here is derived from an EMBL/GenBank/DDBJ whole genome shotgun (WGS) entry which is preliminary data.</text>
</comment>
<dbReference type="Proteomes" id="UP000735302">
    <property type="component" value="Unassembled WGS sequence"/>
</dbReference>
<dbReference type="AlphaFoldDB" id="A0AAV3Y540"/>
<protein>
    <recommendedName>
        <fullName evidence="3">Secreted protein</fullName>
    </recommendedName>
</protein>